<protein>
    <recommendedName>
        <fullName evidence="4">Phage holin</fullName>
    </recommendedName>
</protein>
<proteinExistence type="predicted"/>
<organism evidence="2 3">
    <name type="scientific">Helcococcus bovis</name>
    <dbReference type="NCBI Taxonomy" id="3153252"/>
    <lineage>
        <taxon>Bacteria</taxon>
        <taxon>Bacillati</taxon>
        <taxon>Bacillota</taxon>
        <taxon>Tissierellia</taxon>
        <taxon>Tissierellales</taxon>
        <taxon>Peptoniphilaceae</taxon>
        <taxon>Helcococcus</taxon>
    </lineage>
</organism>
<keyword evidence="1" id="KW-0812">Transmembrane</keyword>
<name>A0ABW9F748_9FIRM</name>
<dbReference type="RefSeq" id="WP_408126772.1">
    <property type="nucleotide sequence ID" value="NZ_JBFNFH010000014.1"/>
</dbReference>
<evidence type="ECO:0000256" key="1">
    <source>
        <dbReference type="SAM" id="Phobius"/>
    </source>
</evidence>
<dbReference type="Proteomes" id="UP001629536">
    <property type="component" value="Unassembled WGS sequence"/>
</dbReference>
<keyword evidence="1" id="KW-0472">Membrane</keyword>
<evidence type="ECO:0000313" key="2">
    <source>
        <dbReference type="EMBL" id="MFM1525279.1"/>
    </source>
</evidence>
<comment type="caution">
    <text evidence="2">The sequence shown here is derived from an EMBL/GenBank/DDBJ whole genome shotgun (WGS) entry which is preliminary data.</text>
</comment>
<accession>A0ABW9F748</accession>
<reference evidence="2 3" key="1">
    <citation type="journal article" date="2024" name="Front. Microbiol.">
        <title>Pangenomic and biochemical analyses of Helcococcus ovis reveal widespread tetracycline resistance and a novel bacterial species, Helcococcus bovis.</title>
        <authorList>
            <person name="Cunha F."/>
            <person name="Zhai Y."/>
            <person name="Casaro S."/>
            <person name="Jones K.L."/>
            <person name="Hernandez M."/>
            <person name="Bisinotto R.S."/>
            <person name="Kariyawasam S."/>
            <person name="Brown M.B."/>
            <person name="Phillips A."/>
            <person name="Jeong K.C."/>
            <person name="Galvao K.N."/>
        </authorList>
    </citation>
    <scope>NUCLEOTIDE SEQUENCE [LARGE SCALE GENOMIC DNA]</scope>
    <source>
        <strain evidence="2 3">KG197</strain>
    </source>
</reference>
<evidence type="ECO:0008006" key="4">
    <source>
        <dbReference type="Google" id="ProtNLM"/>
    </source>
</evidence>
<keyword evidence="1" id="KW-1133">Transmembrane helix</keyword>
<evidence type="ECO:0000313" key="3">
    <source>
        <dbReference type="Proteomes" id="UP001629536"/>
    </source>
</evidence>
<feature type="transmembrane region" description="Helical" evidence="1">
    <location>
        <begin position="6"/>
        <end position="26"/>
    </location>
</feature>
<dbReference type="EMBL" id="JBFNFH010000014">
    <property type="protein sequence ID" value="MFM1525279.1"/>
    <property type="molecule type" value="Genomic_DNA"/>
</dbReference>
<keyword evidence="3" id="KW-1185">Reference proteome</keyword>
<gene>
    <name evidence="2" type="ORF">ABGF40_06270</name>
</gene>
<sequence length="122" mass="13712">MNTETITLILNGVIVPLLIWGITEAVKYLKSKSKNEQLNYIVDLAGIITKDAVYSTNQKYVETIKKQGNFNKQAHNEAFKMAKKEIMNTLGDGGQVLLKQAVGDINTFLKNKIEKEVVELKK</sequence>